<keyword evidence="12" id="KW-1185">Reference proteome</keyword>
<dbReference type="GO" id="GO:0042043">
    <property type="term" value="F:neurexin family protein binding"/>
    <property type="evidence" value="ECO:0007669"/>
    <property type="project" value="InterPro"/>
</dbReference>
<dbReference type="WBParaSite" id="DME_0000800601-mRNA-1">
    <property type="protein sequence ID" value="DME_0000800601-mRNA-1"/>
    <property type="gene ID" value="DME_0000800601"/>
</dbReference>
<reference evidence="13" key="1">
    <citation type="submission" date="2016-04" db="UniProtKB">
        <authorList>
            <consortium name="WormBaseParasite"/>
        </authorList>
    </citation>
    <scope>IDENTIFICATION</scope>
</reference>
<dbReference type="Gene3D" id="3.40.50.1820">
    <property type="entry name" value="alpha/beta hydrolase"/>
    <property type="match status" value="1"/>
</dbReference>
<dbReference type="InterPro" id="IPR029058">
    <property type="entry name" value="AB_hydrolase_fold"/>
</dbReference>
<proteinExistence type="inferred from homology"/>
<evidence type="ECO:0000256" key="5">
    <source>
        <dbReference type="ARBA" id="ARBA00023136"/>
    </source>
</evidence>
<sequence length="736" mass="81843">MIYFRCFYGTRKVTTTFGVLRGDSVNPGIDELPPVSQFLGVPYGVAPLGLYRFNMAISAAKWTHLPKNASNLSPVCMQSGIPEIAEAKALTATSAQRYDHLHRLLMKLRPQSEDCLYMNLFVPERIESKNNRLPVLVIVHGDEYGWNSGNHYNGTTLASFGQIIVVTLNYRLGVFGFLGRCESDSCSGNAGLSDIVAALKMLSNTLPAFGGDPSLITILGWGSGASLVSLLMASPITQPNNRLFRRAILLDGSALAPWAINKNPQPIFLQLAEHLKRKSVDQVLRCVQEQSAENVTFASRKILQPTFLSVFAPIIDGQVIPNKPEILFGAQFGTLFRNIDLLVGMSSNPAHYLIPNDDLKNGVDKEKRLKIFRTLVRNLYEYHRKEILAAMINEYTDWDNPKEHPKAMRNGVLSALSDVLFTVPTIETARYHSLDETKHISNTFMFVFAHETKHLMNEVPNSGIRGSLSGDHIPYILGYPLNTGKNALYYGFNPEDREISRVMMHYVSNFVKSGDPSKPIPLSTETKVAERFYSTAWPQFNQATREAYLEITNRPLVKNYYRNAQVGFWYGFIPQLHSTGKNDLLIPEEHNFLPNHFKKETFFGVVRPYASYANDPFPPPPPPPTPIPESLQKLTTLLAAQNSTILSVTVAVGCGLLFLNICIGYGLYRQAMMNFFFSQEPLLSSNKALIGSLRPGISPTCPKHGRAAIAIARGRVNSVGSIGMPNVGLTLEEIQV</sequence>
<evidence type="ECO:0000313" key="13">
    <source>
        <dbReference type="WBParaSite" id="DME_0000800601-mRNA-1"/>
    </source>
</evidence>
<dbReference type="InterPro" id="IPR002018">
    <property type="entry name" value="CarbesteraseB"/>
</dbReference>
<dbReference type="STRING" id="318479.A0A158Q5Q9"/>
<keyword evidence="8" id="KW-0812">Transmembrane</keyword>
<evidence type="ECO:0000256" key="2">
    <source>
        <dbReference type="ARBA" id="ARBA00005964"/>
    </source>
</evidence>
<dbReference type="SUPFAM" id="SSF53474">
    <property type="entry name" value="alpha/beta-Hydrolases"/>
    <property type="match status" value="1"/>
</dbReference>
<evidence type="ECO:0000256" key="7">
    <source>
        <dbReference type="ARBA" id="ARBA00023180"/>
    </source>
</evidence>
<evidence type="ECO:0000256" key="1">
    <source>
        <dbReference type="ARBA" id="ARBA00004251"/>
    </source>
</evidence>
<feature type="domain" description="Carboxylesterase type B" evidence="9">
    <location>
        <begin position="11"/>
        <end position="569"/>
    </location>
</feature>
<evidence type="ECO:0000256" key="3">
    <source>
        <dbReference type="ARBA" id="ARBA00022475"/>
    </source>
</evidence>
<dbReference type="Pfam" id="PF00135">
    <property type="entry name" value="COesterase"/>
    <property type="match status" value="1"/>
</dbReference>
<dbReference type="PRINTS" id="PR01090">
    <property type="entry name" value="NEUROLIGIN"/>
</dbReference>
<evidence type="ECO:0000256" key="8">
    <source>
        <dbReference type="SAM" id="Phobius"/>
    </source>
</evidence>
<dbReference type="InterPro" id="IPR051093">
    <property type="entry name" value="Neuroligin/BSAL"/>
</dbReference>
<keyword evidence="4" id="KW-0130">Cell adhesion</keyword>
<dbReference type="ESTHER" id="drame-a0a158q5q9">
    <property type="family name" value="Neuroligin"/>
</dbReference>
<keyword evidence="6" id="KW-1015">Disulfide bond</keyword>
<protein>
    <submittedName>
        <fullName evidence="13">COesterase domain-containing protein</fullName>
    </submittedName>
</protein>
<dbReference type="Proteomes" id="UP000038040">
    <property type="component" value="Unplaced"/>
</dbReference>
<name>A0A158Q5Q9_DRAME</name>
<dbReference type="InterPro" id="IPR000460">
    <property type="entry name" value="Nlgn"/>
</dbReference>
<reference evidence="10 12" key="2">
    <citation type="submission" date="2018-11" db="EMBL/GenBank/DDBJ databases">
        <authorList>
            <consortium name="Pathogen Informatics"/>
        </authorList>
    </citation>
    <scope>NUCLEOTIDE SEQUENCE [LARGE SCALE GENOMIC DNA]</scope>
</reference>
<dbReference type="GO" id="GO:0007155">
    <property type="term" value="P:cell adhesion"/>
    <property type="evidence" value="ECO:0007669"/>
    <property type="project" value="UniProtKB-KW"/>
</dbReference>
<comment type="similarity">
    <text evidence="2">Belongs to the type-B carboxylesterase/lipase family.</text>
</comment>
<dbReference type="GO" id="GO:0005886">
    <property type="term" value="C:plasma membrane"/>
    <property type="evidence" value="ECO:0007669"/>
    <property type="project" value="UniProtKB-SubCell"/>
</dbReference>
<evidence type="ECO:0000256" key="6">
    <source>
        <dbReference type="ARBA" id="ARBA00023157"/>
    </source>
</evidence>
<keyword evidence="5 8" id="KW-0472">Membrane</keyword>
<gene>
    <name evidence="10" type="ORF">DME_LOCUS2131</name>
</gene>
<dbReference type="AlphaFoldDB" id="A0A158Q5Q9"/>
<feature type="transmembrane region" description="Helical" evidence="8">
    <location>
        <begin position="645"/>
        <end position="668"/>
    </location>
</feature>
<evidence type="ECO:0000313" key="11">
    <source>
        <dbReference type="Proteomes" id="UP000038040"/>
    </source>
</evidence>
<keyword evidence="7" id="KW-0325">Glycoprotein</keyword>
<evidence type="ECO:0000256" key="4">
    <source>
        <dbReference type="ARBA" id="ARBA00022889"/>
    </source>
</evidence>
<evidence type="ECO:0000313" key="12">
    <source>
        <dbReference type="Proteomes" id="UP000274756"/>
    </source>
</evidence>
<evidence type="ECO:0000313" key="10">
    <source>
        <dbReference type="EMBL" id="VDN52158.1"/>
    </source>
</evidence>
<keyword evidence="8" id="KW-1133">Transmembrane helix</keyword>
<evidence type="ECO:0000259" key="9">
    <source>
        <dbReference type="Pfam" id="PF00135"/>
    </source>
</evidence>
<dbReference type="PANTHER" id="PTHR43903">
    <property type="entry name" value="NEUROLIGIN"/>
    <property type="match status" value="1"/>
</dbReference>
<dbReference type="Proteomes" id="UP000274756">
    <property type="component" value="Unassembled WGS sequence"/>
</dbReference>
<dbReference type="OrthoDB" id="3200163at2759"/>
<dbReference type="EMBL" id="UYYG01000047">
    <property type="protein sequence ID" value="VDN52158.1"/>
    <property type="molecule type" value="Genomic_DNA"/>
</dbReference>
<accession>A0A158Q5Q9</accession>
<comment type="subcellular location">
    <subcellularLocation>
        <location evidence="1">Cell membrane</location>
        <topology evidence="1">Single-pass type I membrane protein</topology>
    </subcellularLocation>
</comment>
<keyword evidence="3" id="KW-1003">Cell membrane</keyword>
<organism evidence="11 13">
    <name type="scientific">Dracunculus medinensis</name>
    <name type="common">Guinea worm</name>
    <dbReference type="NCBI Taxonomy" id="318479"/>
    <lineage>
        <taxon>Eukaryota</taxon>
        <taxon>Metazoa</taxon>
        <taxon>Ecdysozoa</taxon>
        <taxon>Nematoda</taxon>
        <taxon>Chromadorea</taxon>
        <taxon>Rhabditida</taxon>
        <taxon>Spirurina</taxon>
        <taxon>Dracunculoidea</taxon>
        <taxon>Dracunculidae</taxon>
        <taxon>Dracunculus</taxon>
    </lineage>
</organism>